<dbReference type="EC" id="1.1.1.-" evidence="3"/>
<sequence>MESRHTDPFRLDGQVAVVTGATGGLGHEIARALGRAGATVVVHHLADPGTAAKLVTELEETGTTAVAVEADITEPGQVAAAFDAAEASVGPATILVNNAGYMEQAAFGTMSLEHWERTVRTDLTGTFLATQRFVAAARGPAAVINVASQLAFKGAPGFASYSAAKAGVIGLTRSLARELGPRVRVNAIAPGPVDTPFISDYATPDWVKERTGGSVLGRLITPGEIAPSVVYLASPAAGSLHGQVLHLNGGGVMA</sequence>
<dbReference type="EMBL" id="JBHSPA010000098">
    <property type="protein sequence ID" value="MFC5833845.1"/>
    <property type="molecule type" value="Genomic_DNA"/>
</dbReference>
<keyword evidence="3" id="KW-0560">Oxidoreductase</keyword>
<keyword evidence="4" id="KW-1185">Reference proteome</keyword>
<dbReference type="InterPro" id="IPR036291">
    <property type="entry name" value="NAD(P)-bd_dom_sf"/>
</dbReference>
<evidence type="ECO:0000259" key="2">
    <source>
        <dbReference type="SMART" id="SM00822"/>
    </source>
</evidence>
<dbReference type="RefSeq" id="WP_379523267.1">
    <property type="nucleotide sequence ID" value="NZ_JBHSPA010000098.1"/>
</dbReference>
<dbReference type="Proteomes" id="UP001596058">
    <property type="component" value="Unassembled WGS sequence"/>
</dbReference>
<dbReference type="PRINTS" id="PR00081">
    <property type="entry name" value="GDHRDH"/>
</dbReference>
<dbReference type="InterPro" id="IPR020904">
    <property type="entry name" value="Sc_DH/Rdtase_CS"/>
</dbReference>
<comment type="similarity">
    <text evidence="1">Belongs to the short-chain dehydrogenases/reductases (SDR) family.</text>
</comment>
<organism evidence="3 4">
    <name type="scientific">Nonomuraea insulae</name>
    <dbReference type="NCBI Taxonomy" id="1616787"/>
    <lineage>
        <taxon>Bacteria</taxon>
        <taxon>Bacillati</taxon>
        <taxon>Actinomycetota</taxon>
        <taxon>Actinomycetes</taxon>
        <taxon>Streptosporangiales</taxon>
        <taxon>Streptosporangiaceae</taxon>
        <taxon>Nonomuraea</taxon>
    </lineage>
</organism>
<dbReference type="PROSITE" id="PS00061">
    <property type="entry name" value="ADH_SHORT"/>
    <property type="match status" value="1"/>
</dbReference>
<protein>
    <submittedName>
        <fullName evidence="3">SDR family NAD(P)-dependent oxidoreductase</fullName>
        <ecNumber evidence="3">1.1.1.-</ecNumber>
    </submittedName>
</protein>
<gene>
    <name evidence="3" type="ORF">ACFPZ3_59235</name>
</gene>
<dbReference type="Gene3D" id="3.40.50.720">
    <property type="entry name" value="NAD(P)-binding Rossmann-like Domain"/>
    <property type="match status" value="1"/>
</dbReference>
<dbReference type="PANTHER" id="PTHR42760">
    <property type="entry name" value="SHORT-CHAIN DEHYDROGENASES/REDUCTASES FAMILY MEMBER"/>
    <property type="match status" value="1"/>
</dbReference>
<proteinExistence type="inferred from homology"/>
<dbReference type="InterPro" id="IPR002347">
    <property type="entry name" value="SDR_fam"/>
</dbReference>
<dbReference type="Pfam" id="PF13561">
    <property type="entry name" value="adh_short_C2"/>
    <property type="match status" value="1"/>
</dbReference>
<dbReference type="PRINTS" id="PR00080">
    <property type="entry name" value="SDRFAMILY"/>
</dbReference>
<name>A0ABW1D9X5_9ACTN</name>
<dbReference type="SMART" id="SM00822">
    <property type="entry name" value="PKS_KR"/>
    <property type="match status" value="1"/>
</dbReference>
<comment type="caution">
    <text evidence="3">The sequence shown here is derived from an EMBL/GenBank/DDBJ whole genome shotgun (WGS) entry which is preliminary data.</text>
</comment>
<dbReference type="SUPFAM" id="SSF51735">
    <property type="entry name" value="NAD(P)-binding Rossmann-fold domains"/>
    <property type="match status" value="1"/>
</dbReference>
<reference evidence="4" key="1">
    <citation type="journal article" date="2019" name="Int. J. Syst. Evol. Microbiol.">
        <title>The Global Catalogue of Microorganisms (GCM) 10K type strain sequencing project: providing services to taxonomists for standard genome sequencing and annotation.</title>
        <authorList>
            <consortium name="The Broad Institute Genomics Platform"/>
            <consortium name="The Broad Institute Genome Sequencing Center for Infectious Disease"/>
            <person name="Wu L."/>
            <person name="Ma J."/>
        </authorList>
    </citation>
    <scope>NUCLEOTIDE SEQUENCE [LARGE SCALE GENOMIC DNA]</scope>
    <source>
        <strain evidence="4">CCUG 53903</strain>
    </source>
</reference>
<accession>A0ABW1D9X5</accession>
<dbReference type="InterPro" id="IPR057326">
    <property type="entry name" value="KR_dom"/>
</dbReference>
<evidence type="ECO:0000313" key="4">
    <source>
        <dbReference type="Proteomes" id="UP001596058"/>
    </source>
</evidence>
<evidence type="ECO:0000256" key="1">
    <source>
        <dbReference type="ARBA" id="ARBA00006484"/>
    </source>
</evidence>
<feature type="domain" description="Ketoreductase" evidence="2">
    <location>
        <begin position="14"/>
        <end position="196"/>
    </location>
</feature>
<evidence type="ECO:0000313" key="3">
    <source>
        <dbReference type="EMBL" id="MFC5833845.1"/>
    </source>
</evidence>
<dbReference type="PANTHER" id="PTHR42760:SF40">
    <property type="entry name" value="3-OXOACYL-[ACYL-CARRIER-PROTEIN] REDUCTASE, CHLOROPLASTIC"/>
    <property type="match status" value="1"/>
</dbReference>
<dbReference type="GO" id="GO:0016491">
    <property type="term" value="F:oxidoreductase activity"/>
    <property type="evidence" value="ECO:0007669"/>
    <property type="project" value="UniProtKB-KW"/>
</dbReference>